<evidence type="ECO:0000256" key="6">
    <source>
        <dbReference type="ARBA" id="ARBA00022801"/>
    </source>
</evidence>
<keyword evidence="12" id="KW-1185">Reference proteome</keyword>
<keyword evidence="2" id="KW-0808">Transferase</keyword>
<comment type="caution">
    <text evidence="10">The sequence shown here is derived from an EMBL/GenBank/DDBJ whole genome shotgun (WGS) entry which is preliminary data.</text>
</comment>
<evidence type="ECO:0000256" key="1">
    <source>
        <dbReference type="ARBA" id="ARBA00012493"/>
    </source>
</evidence>
<feature type="compositionally biased region" description="Basic and acidic residues" evidence="8">
    <location>
        <begin position="791"/>
        <end position="802"/>
    </location>
</feature>
<dbReference type="InterPro" id="IPR041373">
    <property type="entry name" value="RT_RNaseH"/>
</dbReference>
<dbReference type="SUPFAM" id="SSF56672">
    <property type="entry name" value="DNA/RNA polymerases"/>
    <property type="match status" value="1"/>
</dbReference>
<keyword evidence="4" id="KW-0540">Nuclease</keyword>
<dbReference type="FunFam" id="3.10.20.370:FF:000001">
    <property type="entry name" value="Retrovirus-related Pol polyprotein from transposon 17.6-like protein"/>
    <property type="match status" value="1"/>
</dbReference>
<dbReference type="PROSITE" id="PS50878">
    <property type="entry name" value="RT_POL"/>
    <property type="match status" value="1"/>
</dbReference>
<evidence type="ECO:0000313" key="12">
    <source>
        <dbReference type="Proteomes" id="UP000663829"/>
    </source>
</evidence>
<organism evidence="10 12">
    <name type="scientific">Didymodactylos carnosus</name>
    <dbReference type="NCBI Taxonomy" id="1234261"/>
    <lineage>
        <taxon>Eukaryota</taxon>
        <taxon>Metazoa</taxon>
        <taxon>Spiralia</taxon>
        <taxon>Gnathifera</taxon>
        <taxon>Rotifera</taxon>
        <taxon>Eurotatoria</taxon>
        <taxon>Bdelloidea</taxon>
        <taxon>Philodinida</taxon>
        <taxon>Philodinidae</taxon>
        <taxon>Didymodactylos</taxon>
    </lineage>
</organism>
<evidence type="ECO:0000256" key="2">
    <source>
        <dbReference type="ARBA" id="ARBA00022679"/>
    </source>
</evidence>
<dbReference type="Proteomes" id="UP000681722">
    <property type="component" value="Unassembled WGS sequence"/>
</dbReference>
<gene>
    <name evidence="10" type="ORF">GPM918_LOCUS35172</name>
    <name evidence="11" type="ORF">SRO942_LOCUS35889</name>
</gene>
<dbReference type="GO" id="GO:0003964">
    <property type="term" value="F:RNA-directed DNA polymerase activity"/>
    <property type="evidence" value="ECO:0007669"/>
    <property type="project" value="UniProtKB-KW"/>
</dbReference>
<dbReference type="Proteomes" id="UP000663829">
    <property type="component" value="Unassembled WGS sequence"/>
</dbReference>
<dbReference type="OrthoDB" id="532959at2759"/>
<dbReference type="SUPFAM" id="SSF50630">
    <property type="entry name" value="Acid proteases"/>
    <property type="match status" value="1"/>
</dbReference>
<evidence type="ECO:0000256" key="3">
    <source>
        <dbReference type="ARBA" id="ARBA00022695"/>
    </source>
</evidence>
<dbReference type="CDD" id="cd00303">
    <property type="entry name" value="retropepsin_like"/>
    <property type="match status" value="1"/>
</dbReference>
<feature type="region of interest" description="Disordered" evidence="8">
    <location>
        <begin position="742"/>
        <end position="802"/>
    </location>
</feature>
<dbReference type="Gene3D" id="3.10.20.370">
    <property type="match status" value="1"/>
</dbReference>
<keyword evidence="5" id="KW-0255">Endonuclease</keyword>
<evidence type="ECO:0000259" key="9">
    <source>
        <dbReference type="PROSITE" id="PS50878"/>
    </source>
</evidence>
<reference evidence="10" key="1">
    <citation type="submission" date="2021-02" db="EMBL/GenBank/DDBJ databases">
        <authorList>
            <person name="Nowell W R."/>
        </authorList>
    </citation>
    <scope>NUCLEOTIDE SEQUENCE</scope>
</reference>
<dbReference type="Gene3D" id="3.30.70.270">
    <property type="match status" value="2"/>
</dbReference>
<dbReference type="PANTHER" id="PTHR37984:SF5">
    <property type="entry name" value="PROTEIN NYNRIN-LIKE"/>
    <property type="match status" value="1"/>
</dbReference>
<dbReference type="Gene3D" id="3.10.10.10">
    <property type="entry name" value="HIV Type 1 Reverse Transcriptase, subunit A, domain 1"/>
    <property type="match status" value="1"/>
</dbReference>
<keyword evidence="3" id="KW-0548">Nucleotidyltransferase</keyword>
<dbReference type="Gene3D" id="1.10.340.70">
    <property type="match status" value="1"/>
</dbReference>
<dbReference type="Pfam" id="PF17917">
    <property type="entry name" value="RT_RNaseH"/>
    <property type="match status" value="1"/>
</dbReference>
<dbReference type="Pfam" id="PF08284">
    <property type="entry name" value="RVP_2"/>
    <property type="match status" value="1"/>
</dbReference>
<dbReference type="InterPro" id="IPR000477">
    <property type="entry name" value="RT_dom"/>
</dbReference>
<feature type="domain" description="Reverse transcriptase" evidence="9">
    <location>
        <begin position="314"/>
        <end position="493"/>
    </location>
</feature>
<protein>
    <recommendedName>
        <fullName evidence="1">RNA-directed DNA polymerase</fullName>
        <ecNumber evidence="1">2.7.7.49</ecNumber>
    </recommendedName>
</protein>
<proteinExistence type="predicted"/>
<dbReference type="InterPro" id="IPR041588">
    <property type="entry name" value="Integrase_H2C2"/>
</dbReference>
<dbReference type="EMBL" id="CAJNOQ010020124">
    <property type="protein sequence ID" value="CAF1463273.1"/>
    <property type="molecule type" value="Genomic_DNA"/>
</dbReference>
<dbReference type="Gene3D" id="2.40.70.10">
    <property type="entry name" value="Acid Proteases"/>
    <property type="match status" value="1"/>
</dbReference>
<dbReference type="InterPro" id="IPR021109">
    <property type="entry name" value="Peptidase_aspartic_dom_sf"/>
</dbReference>
<evidence type="ECO:0000256" key="4">
    <source>
        <dbReference type="ARBA" id="ARBA00022722"/>
    </source>
</evidence>
<dbReference type="Pfam" id="PF17921">
    <property type="entry name" value="Integrase_H2C2"/>
    <property type="match status" value="1"/>
</dbReference>
<dbReference type="CDD" id="cd09274">
    <property type="entry name" value="RNase_HI_RT_Ty3"/>
    <property type="match status" value="1"/>
</dbReference>
<dbReference type="GO" id="GO:0016787">
    <property type="term" value="F:hydrolase activity"/>
    <property type="evidence" value="ECO:0007669"/>
    <property type="project" value="UniProtKB-KW"/>
</dbReference>
<evidence type="ECO:0000256" key="8">
    <source>
        <dbReference type="SAM" id="MobiDB-lite"/>
    </source>
</evidence>
<evidence type="ECO:0000256" key="7">
    <source>
        <dbReference type="ARBA" id="ARBA00022918"/>
    </source>
</evidence>
<accession>A0A815QI40</accession>
<dbReference type="InterPro" id="IPR050951">
    <property type="entry name" value="Retrovirus_Pol_polyprotein"/>
</dbReference>
<evidence type="ECO:0000313" key="11">
    <source>
        <dbReference type="EMBL" id="CAF4333089.1"/>
    </source>
</evidence>
<dbReference type="PANTHER" id="PTHR37984">
    <property type="entry name" value="PROTEIN CBG26694"/>
    <property type="match status" value="1"/>
</dbReference>
<feature type="compositionally biased region" description="Polar residues" evidence="8">
    <location>
        <begin position="767"/>
        <end position="787"/>
    </location>
</feature>
<keyword evidence="6" id="KW-0378">Hydrolase</keyword>
<evidence type="ECO:0000313" key="10">
    <source>
        <dbReference type="EMBL" id="CAF1463273.1"/>
    </source>
</evidence>
<name>A0A815QI40_9BILA</name>
<dbReference type="EMBL" id="CAJOBC010085585">
    <property type="protein sequence ID" value="CAF4333089.1"/>
    <property type="molecule type" value="Genomic_DNA"/>
</dbReference>
<dbReference type="EC" id="2.7.7.49" evidence="1"/>
<dbReference type="AlphaFoldDB" id="A0A815QI40"/>
<dbReference type="InterPro" id="IPR043502">
    <property type="entry name" value="DNA/RNA_pol_sf"/>
</dbReference>
<keyword evidence="7" id="KW-0695">RNA-directed DNA polymerase</keyword>
<dbReference type="CDD" id="cd01647">
    <property type="entry name" value="RT_LTR"/>
    <property type="match status" value="1"/>
</dbReference>
<sequence length="891" mass="101786">MHRKKILIDTGSSQSFIDKYTLSTMDTPNSKSTHRQVFQVANNTTMESSEYIELQLVIEHMITNVKCWILNDMCTGIIVGTDWMTTYAASPSYATRSVAITLNGKQYSTPMLRRLRQQEYQARTCNRIVLKPNEERAVRIYTRRRTFSTDTAMFMPSIKLRYETSQLLPYALLAVCHGKTVITIYNTSNKNYVIHRNTTVGTLTEVLPSKTCFAMTSSVQPKQHQNLNVSQPLTSEVQAIIETTIEHLSDERKRTSRPILQKYCGLFDLSKTRIAKTHIHHPIQTGNHQAVMSRPYTTSLTKQQLIHTQIQTLYKSGLIRPSTSAWASPVVLVTKKDGKPRFCVDYRKINQLTTRDAFPLPNMEETINRLGDAAFFTKLDLKSGYFQIPIREEDKAKTAFITQDGLWEWNVLPQGLKNAPPSFQRIMNNLVANGRWQYCLVYLDDIIVFSKTFDEHIEHLHNILQVLDRANFQLNPSKCSFIKNEIDYLGHTINSKGIKPLKTNIQTIIDIPTPTTSKHVKSFLQTVNFYRKFIPKYTELTKLLRPFMQDKYKFKQNWGNAEQQAWQHLKTVLTTPPVFLNFPDGASPYILSTDASKIGIGAALKQRTSAGLKPIVYISRTLTGAEKNYSTFERECLAIVWSVLKLKQYLADQEFVIETDHRPLANIHQKTTTNNRVNRWNIALQGYNIVKIIHKPGTCNCDADLTSRHPLLVCESDEAINEELDGIVAPITTYEKPCKTIASSPTATLDGKETSQGIRRSRRLAAKQSNPSPSPNITTTDIPSPKQSPLDPDRIKAEQDKDQSMQRLIHAVQLNQRNDMVIQHGILKKIIVRNGRQVVLPFIPKSLIKDVLFSFHDDITAAHFGRDKTWEKIKTRCYWKNQKDSVSHGID</sequence>
<evidence type="ECO:0000256" key="5">
    <source>
        <dbReference type="ARBA" id="ARBA00022759"/>
    </source>
</evidence>
<dbReference type="InterPro" id="IPR043128">
    <property type="entry name" value="Rev_trsase/Diguanyl_cyclase"/>
</dbReference>
<dbReference type="GO" id="GO:0004519">
    <property type="term" value="F:endonuclease activity"/>
    <property type="evidence" value="ECO:0007669"/>
    <property type="project" value="UniProtKB-KW"/>
</dbReference>
<dbReference type="Pfam" id="PF00078">
    <property type="entry name" value="RVT_1"/>
    <property type="match status" value="1"/>
</dbReference>